<comment type="caution">
    <text evidence="3">The sequence shown here is derived from an EMBL/GenBank/DDBJ whole genome shotgun (WGS) entry which is preliminary data.</text>
</comment>
<evidence type="ECO:0008006" key="5">
    <source>
        <dbReference type="Google" id="ProtNLM"/>
    </source>
</evidence>
<proteinExistence type="predicted"/>
<evidence type="ECO:0000313" key="4">
    <source>
        <dbReference type="Proteomes" id="UP000092527"/>
    </source>
</evidence>
<feature type="signal peptide" evidence="2">
    <location>
        <begin position="1"/>
        <end position="19"/>
    </location>
</feature>
<protein>
    <recommendedName>
        <fullName evidence="5">Transferrin-binding protein B C-lobe/N-lobe beta barrel domain-containing protein</fullName>
    </recommendedName>
</protein>
<feature type="compositionally biased region" description="Low complexity" evidence="1">
    <location>
        <begin position="62"/>
        <end position="74"/>
    </location>
</feature>
<gene>
    <name evidence="3" type="ORF">QV09_06370</name>
</gene>
<feature type="region of interest" description="Disordered" evidence="1">
    <location>
        <begin position="59"/>
        <end position="81"/>
    </location>
</feature>
<name>A0AB36E654_9PAST</name>
<dbReference type="RefSeq" id="WP_066421812.1">
    <property type="nucleotide sequence ID" value="NZ_JTJU01000033.1"/>
</dbReference>
<sequence length="243" mass="26231">MKFFKLMMLAVAVTFNLVACGSGGSGGDSTTTTTTTETPSTGIKVNKIAALADDAKQGISKQAQQQAQQQNQQQTNEVEHSLNDGSISYADYGYIEKTVNNQKAYEYFYNVKDDVILKDLGSKLISATYKGNAYMRDLGSQNQMQGTLSLHIEENKVSGVIDFGGDNFINLDKTSLTNEGYKGTIITKEDGELGKTSGTYQGILAGGETKTDMTFGKFEVEKDGKKVADGLFNGAVYAPSEPR</sequence>
<accession>A0AB36E654</accession>
<evidence type="ECO:0000256" key="2">
    <source>
        <dbReference type="SAM" id="SignalP"/>
    </source>
</evidence>
<dbReference type="EMBL" id="JTJU01000033">
    <property type="protein sequence ID" value="OBX10290.1"/>
    <property type="molecule type" value="Genomic_DNA"/>
</dbReference>
<evidence type="ECO:0000313" key="3">
    <source>
        <dbReference type="EMBL" id="OBX10290.1"/>
    </source>
</evidence>
<keyword evidence="2" id="KW-0732">Signal</keyword>
<dbReference type="Proteomes" id="UP000092527">
    <property type="component" value="Unassembled WGS sequence"/>
</dbReference>
<evidence type="ECO:0000256" key="1">
    <source>
        <dbReference type="SAM" id="MobiDB-lite"/>
    </source>
</evidence>
<reference evidence="3 4" key="1">
    <citation type="submission" date="2014-11" db="EMBL/GenBank/DDBJ databases">
        <title>Pan-genome of Gallibacterium spp.</title>
        <authorList>
            <person name="Kudirkiene E."/>
            <person name="Bojesen A.M."/>
        </authorList>
    </citation>
    <scope>NUCLEOTIDE SEQUENCE [LARGE SCALE GENOMIC DNA]</scope>
    <source>
        <strain evidence="3 4">18469/18</strain>
    </source>
</reference>
<feature type="chain" id="PRO_5044251247" description="Transferrin-binding protein B C-lobe/N-lobe beta barrel domain-containing protein" evidence="2">
    <location>
        <begin position="20"/>
        <end position="243"/>
    </location>
</feature>
<dbReference type="AlphaFoldDB" id="A0AB36E654"/>
<organism evidence="3 4">
    <name type="scientific">Gallibacterium salpingitidis</name>
    <dbReference type="NCBI Taxonomy" id="505341"/>
    <lineage>
        <taxon>Bacteria</taxon>
        <taxon>Pseudomonadati</taxon>
        <taxon>Pseudomonadota</taxon>
        <taxon>Gammaproteobacteria</taxon>
        <taxon>Pasteurellales</taxon>
        <taxon>Pasteurellaceae</taxon>
        <taxon>Gallibacterium</taxon>
    </lineage>
</organism>